<protein>
    <recommendedName>
        <fullName evidence="2">Halobacterial output domain-containing protein</fullName>
    </recommendedName>
</protein>
<dbReference type="InterPro" id="IPR040624">
    <property type="entry name" value="HalOD1"/>
</dbReference>
<organism evidence="3 4">
    <name type="scientific">Halorarum salinum</name>
    <dbReference type="NCBI Taxonomy" id="2743089"/>
    <lineage>
        <taxon>Archaea</taxon>
        <taxon>Methanobacteriati</taxon>
        <taxon>Methanobacteriota</taxon>
        <taxon>Stenosarchaea group</taxon>
        <taxon>Halobacteria</taxon>
        <taxon>Halobacteriales</taxon>
        <taxon>Haloferacaceae</taxon>
        <taxon>Halorarum</taxon>
    </lineage>
</organism>
<dbReference type="RefSeq" id="WP_179269038.1">
    <property type="nucleotide sequence ID" value="NZ_CP058579.1"/>
</dbReference>
<dbReference type="EMBL" id="CP058579">
    <property type="protein sequence ID" value="QLG62453.1"/>
    <property type="molecule type" value="Genomic_DNA"/>
</dbReference>
<dbReference type="Pfam" id="PF18545">
    <property type="entry name" value="HalOD1"/>
    <property type="match status" value="1"/>
</dbReference>
<dbReference type="Proteomes" id="UP000509626">
    <property type="component" value="Chromosome"/>
</dbReference>
<sequence>MNRERMQESERTPLVSESVPEDRPVTVTVVSAVATALDESPLSLPPLYGSVDVDALEEIVAGQRESGRVRFTYCEHLVSVGGDGVVRVFDGAEGRPSG</sequence>
<dbReference type="AlphaFoldDB" id="A0A7D5LAZ3"/>
<reference evidence="3 4" key="1">
    <citation type="submission" date="2020-06" db="EMBL/GenBank/DDBJ databases">
        <title>NJ-3-1, isolated from saline soil.</title>
        <authorList>
            <person name="Cui H.L."/>
            <person name="Shi X."/>
        </authorList>
    </citation>
    <scope>NUCLEOTIDE SEQUENCE [LARGE SCALE GENOMIC DNA]</scope>
    <source>
        <strain evidence="3 4">NJ-3-1</strain>
    </source>
</reference>
<name>A0A7D5LAZ3_9EURY</name>
<evidence type="ECO:0000259" key="2">
    <source>
        <dbReference type="Pfam" id="PF18545"/>
    </source>
</evidence>
<feature type="region of interest" description="Disordered" evidence="1">
    <location>
        <begin position="1"/>
        <end position="21"/>
    </location>
</feature>
<gene>
    <name evidence="3" type="ORF">HUG12_12225</name>
</gene>
<evidence type="ECO:0000256" key="1">
    <source>
        <dbReference type="SAM" id="MobiDB-lite"/>
    </source>
</evidence>
<feature type="compositionally biased region" description="Basic and acidic residues" evidence="1">
    <location>
        <begin position="1"/>
        <end position="11"/>
    </location>
</feature>
<accession>A0A7D5LAZ3</accession>
<evidence type="ECO:0000313" key="3">
    <source>
        <dbReference type="EMBL" id="QLG62453.1"/>
    </source>
</evidence>
<dbReference type="GeneID" id="56038238"/>
<dbReference type="KEGG" id="halu:HUG12_12225"/>
<keyword evidence="4" id="KW-1185">Reference proteome</keyword>
<proteinExistence type="predicted"/>
<evidence type="ECO:0000313" key="4">
    <source>
        <dbReference type="Proteomes" id="UP000509626"/>
    </source>
</evidence>
<feature type="domain" description="Halobacterial output" evidence="2">
    <location>
        <begin position="22"/>
        <end position="88"/>
    </location>
</feature>